<sequence>MPLKPLNTMAGITAAIALAAGGLTVACARAGRGLLIPVPGGLQHAVRMQHETPHDELFLDPRESVLHHDRHRESCVEILRHCAWIASP</sequence>
<organism evidence="1 2">
    <name type="scientific">Arthrobacter alpinus</name>
    <dbReference type="NCBI Taxonomy" id="656366"/>
    <lineage>
        <taxon>Bacteria</taxon>
        <taxon>Bacillati</taxon>
        <taxon>Actinomycetota</taxon>
        <taxon>Actinomycetes</taxon>
        <taxon>Micrococcales</taxon>
        <taxon>Micrococcaceae</taxon>
        <taxon>Arthrobacter</taxon>
    </lineage>
</organism>
<evidence type="ECO:0008006" key="3">
    <source>
        <dbReference type="Google" id="ProtNLM"/>
    </source>
</evidence>
<dbReference type="EMBL" id="FNTV01000002">
    <property type="protein sequence ID" value="SEF10336.1"/>
    <property type="molecule type" value="Genomic_DNA"/>
</dbReference>
<dbReference type="PROSITE" id="PS51257">
    <property type="entry name" value="PROKAR_LIPOPROTEIN"/>
    <property type="match status" value="1"/>
</dbReference>
<name>A0A1H5P8Z0_9MICC</name>
<protein>
    <recommendedName>
        <fullName evidence="3">Lipoprotein</fullName>
    </recommendedName>
</protein>
<evidence type="ECO:0000313" key="1">
    <source>
        <dbReference type="EMBL" id="SEF10336.1"/>
    </source>
</evidence>
<reference evidence="1 2" key="1">
    <citation type="submission" date="2016-10" db="EMBL/GenBank/DDBJ databases">
        <authorList>
            <person name="de Groot N.N."/>
        </authorList>
    </citation>
    <scope>NUCLEOTIDE SEQUENCE [LARGE SCALE GENOMIC DNA]</scope>
    <source>
        <strain evidence="1 2">DSM 22274</strain>
    </source>
</reference>
<accession>A0A1H5P8Z0</accession>
<proteinExistence type="predicted"/>
<dbReference type="AlphaFoldDB" id="A0A1H5P8Z0"/>
<evidence type="ECO:0000313" key="2">
    <source>
        <dbReference type="Proteomes" id="UP000182725"/>
    </source>
</evidence>
<gene>
    <name evidence="1" type="ORF">SAMN04489740_3983</name>
</gene>
<dbReference type="Proteomes" id="UP000182725">
    <property type="component" value="Unassembled WGS sequence"/>
</dbReference>